<proteinExistence type="predicted"/>
<evidence type="ECO:0000313" key="1">
    <source>
        <dbReference type="EMBL" id="MEC5384504.1"/>
    </source>
</evidence>
<gene>
    <name evidence="1" type="ORF">VVD49_02155</name>
</gene>
<comment type="caution">
    <text evidence="1">The sequence shown here is derived from an EMBL/GenBank/DDBJ whole genome shotgun (WGS) entry which is preliminary data.</text>
</comment>
<accession>A0ABU6JXW7</accession>
<organism evidence="1 2">
    <name type="scientific">Uliginosibacterium silvisoli</name>
    <dbReference type="NCBI Taxonomy" id="3114758"/>
    <lineage>
        <taxon>Bacteria</taxon>
        <taxon>Pseudomonadati</taxon>
        <taxon>Pseudomonadota</taxon>
        <taxon>Betaproteobacteria</taxon>
        <taxon>Rhodocyclales</taxon>
        <taxon>Zoogloeaceae</taxon>
        <taxon>Uliginosibacterium</taxon>
    </lineage>
</organism>
<keyword evidence="2" id="KW-1185">Reference proteome</keyword>
<dbReference type="Proteomes" id="UP001331561">
    <property type="component" value="Unassembled WGS sequence"/>
</dbReference>
<name>A0ABU6JXW7_9RHOO</name>
<dbReference type="EMBL" id="JAYXHS010000001">
    <property type="protein sequence ID" value="MEC5384504.1"/>
    <property type="molecule type" value="Genomic_DNA"/>
</dbReference>
<reference evidence="1 2" key="1">
    <citation type="submission" date="2024-01" db="EMBL/GenBank/DDBJ databases">
        <title>Uliginosibacterium soil sp. nov.</title>
        <authorList>
            <person name="Lv Y."/>
        </authorList>
    </citation>
    <scope>NUCLEOTIDE SEQUENCE [LARGE SCALE GENOMIC DNA]</scope>
    <source>
        <strain evidence="1 2">H3</strain>
    </source>
</reference>
<dbReference type="RefSeq" id="WP_327597480.1">
    <property type="nucleotide sequence ID" value="NZ_JAYXHS010000001.1"/>
</dbReference>
<sequence length="62" mass="6984">MGKTNRQWHEAHRMPRNASLEQRLQWHLAHAAHCSCRPMPASIVAEMKTRGIKTPSASPDPA</sequence>
<evidence type="ECO:0000313" key="2">
    <source>
        <dbReference type="Proteomes" id="UP001331561"/>
    </source>
</evidence>
<protein>
    <submittedName>
        <fullName evidence="1">Uncharacterized protein</fullName>
    </submittedName>
</protein>